<dbReference type="Pfam" id="PF01575">
    <property type="entry name" value="MaoC_dehydratas"/>
    <property type="match status" value="1"/>
</dbReference>
<dbReference type="GO" id="GO:0004300">
    <property type="term" value="F:enoyl-CoA hydratase activity"/>
    <property type="evidence" value="ECO:0007669"/>
    <property type="project" value="TreeGrafter"/>
</dbReference>
<dbReference type="EMBL" id="BART01016375">
    <property type="protein sequence ID" value="GAG80896.1"/>
    <property type="molecule type" value="Genomic_DNA"/>
</dbReference>
<protein>
    <recommendedName>
        <fullName evidence="1">MaoC-like domain-containing protein</fullName>
    </recommendedName>
</protein>
<dbReference type="AlphaFoldDB" id="X1C946"/>
<dbReference type="CDD" id="cd03448">
    <property type="entry name" value="HDE_HSD"/>
    <property type="match status" value="1"/>
</dbReference>
<dbReference type="InterPro" id="IPR029069">
    <property type="entry name" value="HotDog_dom_sf"/>
</dbReference>
<dbReference type="Gene3D" id="3.10.129.10">
    <property type="entry name" value="Hotdog Thioesterase"/>
    <property type="match status" value="1"/>
</dbReference>
<dbReference type="InterPro" id="IPR002539">
    <property type="entry name" value="MaoC-like_dom"/>
</dbReference>
<proteinExistence type="predicted"/>
<sequence length="145" mass="16309">THFYIGGGRFGGDRGPKSEILNPPEGKIPDFSISYKTTMNQAVLYRLNGDFNPLHIDPKFAQRGDYKKPILHGLCTFGFATRAILNNLCEGDVTRFKEFKARFANIVYPGETLTTEGWKVNGKYIIQTKTENEIVVINNAYATVE</sequence>
<organism evidence="2">
    <name type="scientific">marine sediment metagenome</name>
    <dbReference type="NCBI Taxonomy" id="412755"/>
    <lineage>
        <taxon>unclassified sequences</taxon>
        <taxon>metagenomes</taxon>
        <taxon>ecological metagenomes</taxon>
    </lineage>
</organism>
<gene>
    <name evidence="2" type="ORF">S01H4_31511</name>
</gene>
<dbReference type="PANTHER" id="PTHR13078:SF56">
    <property type="entry name" value="PEROXISOMAL MULTIFUNCTIONAL ENZYME TYPE 2"/>
    <property type="match status" value="1"/>
</dbReference>
<feature type="domain" description="MaoC-like" evidence="1">
    <location>
        <begin position="25"/>
        <end position="130"/>
    </location>
</feature>
<reference evidence="2" key="1">
    <citation type="journal article" date="2014" name="Front. Microbiol.">
        <title>High frequency of phylogenetically diverse reductive dehalogenase-homologous genes in deep subseafloor sedimentary metagenomes.</title>
        <authorList>
            <person name="Kawai M."/>
            <person name="Futagami T."/>
            <person name="Toyoda A."/>
            <person name="Takaki Y."/>
            <person name="Nishi S."/>
            <person name="Hori S."/>
            <person name="Arai W."/>
            <person name="Tsubouchi T."/>
            <person name="Morono Y."/>
            <person name="Uchiyama I."/>
            <person name="Ito T."/>
            <person name="Fujiyama A."/>
            <person name="Inagaki F."/>
            <person name="Takami H."/>
        </authorList>
    </citation>
    <scope>NUCLEOTIDE SEQUENCE</scope>
    <source>
        <strain evidence="2">Expedition CK06-06</strain>
    </source>
</reference>
<feature type="non-terminal residue" evidence="2">
    <location>
        <position position="1"/>
    </location>
</feature>
<dbReference type="GO" id="GO:0044594">
    <property type="term" value="F:17-beta-hydroxysteroid dehydrogenase (NAD+) activity"/>
    <property type="evidence" value="ECO:0007669"/>
    <property type="project" value="TreeGrafter"/>
</dbReference>
<dbReference type="PANTHER" id="PTHR13078">
    <property type="entry name" value="PEROXISOMAL MULTIFUNCTIONAL ENZYME TYPE 2-RELATED"/>
    <property type="match status" value="1"/>
</dbReference>
<dbReference type="GO" id="GO:0006635">
    <property type="term" value="P:fatty acid beta-oxidation"/>
    <property type="evidence" value="ECO:0007669"/>
    <property type="project" value="TreeGrafter"/>
</dbReference>
<dbReference type="GO" id="GO:0005777">
    <property type="term" value="C:peroxisome"/>
    <property type="evidence" value="ECO:0007669"/>
    <property type="project" value="TreeGrafter"/>
</dbReference>
<dbReference type="GO" id="GO:0003857">
    <property type="term" value="F:(3S)-3-hydroxyacyl-CoA dehydrogenase (NAD+) activity"/>
    <property type="evidence" value="ECO:0007669"/>
    <property type="project" value="TreeGrafter"/>
</dbReference>
<accession>X1C946</accession>
<comment type="caution">
    <text evidence="2">The sequence shown here is derived from an EMBL/GenBank/DDBJ whole genome shotgun (WGS) entry which is preliminary data.</text>
</comment>
<dbReference type="SUPFAM" id="SSF54637">
    <property type="entry name" value="Thioesterase/thiol ester dehydrase-isomerase"/>
    <property type="match status" value="1"/>
</dbReference>
<evidence type="ECO:0000259" key="1">
    <source>
        <dbReference type="Pfam" id="PF01575"/>
    </source>
</evidence>
<evidence type="ECO:0000313" key="2">
    <source>
        <dbReference type="EMBL" id="GAG80896.1"/>
    </source>
</evidence>
<name>X1C946_9ZZZZ</name>